<dbReference type="InterPro" id="IPR020013">
    <property type="entry name" value="Flagellar_FlgE/F/G"/>
</dbReference>
<dbReference type="PANTHER" id="PTHR30435:SF19">
    <property type="entry name" value="FLAGELLAR BASAL-BODY ROD PROTEIN FLGG"/>
    <property type="match status" value="1"/>
</dbReference>
<dbReference type="Proteomes" id="UP000217265">
    <property type="component" value="Chromosome"/>
</dbReference>
<evidence type="ECO:0000256" key="2">
    <source>
        <dbReference type="ARBA" id="ARBA00009677"/>
    </source>
</evidence>
<dbReference type="InterPro" id="IPR037925">
    <property type="entry name" value="FlgE/F/G-like"/>
</dbReference>
<keyword evidence="8" id="KW-1185">Reference proteome</keyword>
<sequence length="263" mass="28470">MKLASALLGKSPYMNIGVYQSAASLTALERWQDVTAQNVTASQVTGYRKRTVEFSGVEMGAIQANPGKNKIGSSDSPQPLFPKATHGISFQHGENFPTQRPLDFAIEGEGFFELKRPDGSLTYTREGTFHISPERKLVSRDGFELLNADGNAVQLIPGAGDLTIVEDGLLVQGSTQIGRLGLKNFEKPEDFTPVAAGAFELVEGAKVKEVDNFLIIQGHLEGSNVTPMQEMIALVQIARAYEANQKSMTTQDQILGRAIESLG</sequence>
<dbReference type="GO" id="GO:0071978">
    <property type="term" value="P:bacterial-type flagellum-dependent swarming motility"/>
    <property type="evidence" value="ECO:0007669"/>
    <property type="project" value="TreeGrafter"/>
</dbReference>
<evidence type="ECO:0000313" key="7">
    <source>
        <dbReference type="EMBL" id="ATC64107.1"/>
    </source>
</evidence>
<dbReference type="AlphaFoldDB" id="A0A290Q762"/>
<dbReference type="RefSeq" id="WP_096055739.1">
    <property type="nucleotide sequence ID" value="NZ_CP023344.1"/>
</dbReference>
<comment type="similarity">
    <text evidence="2 4">Belongs to the flagella basal body rod proteins family.</text>
</comment>
<dbReference type="OrthoDB" id="9804559at2"/>
<evidence type="ECO:0000313" key="8">
    <source>
        <dbReference type="Proteomes" id="UP000217265"/>
    </source>
</evidence>
<gene>
    <name evidence="7" type="ORF">CMV30_09155</name>
</gene>
<dbReference type="KEGG" id="vbh:CMV30_09155"/>
<evidence type="ECO:0000256" key="3">
    <source>
        <dbReference type="ARBA" id="ARBA00023143"/>
    </source>
</evidence>
<organism evidence="7 8">
    <name type="scientific">Nibricoccus aquaticus</name>
    <dbReference type="NCBI Taxonomy" id="2576891"/>
    <lineage>
        <taxon>Bacteria</taxon>
        <taxon>Pseudomonadati</taxon>
        <taxon>Verrucomicrobiota</taxon>
        <taxon>Opitutia</taxon>
        <taxon>Opitutales</taxon>
        <taxon>Opitutaceae</taxon>
        <taxon>Nibricoccus</taxon>
    </lineage>
</organism>
<accession>A0A290Q762</accession>
<dbReference type="SUPFAM" id="SSF117143">
    <property type="entry name" value="Flagellar hook protein flgE"/>
    <property type="match status" value="1"/>
</dbReference>
<dbReference type="EMBL" id="CP023344">
    <property type="protein sequence ID" value="ATC64107.1"/>
    <property type="molecule type" value="Genomic_DNA"/>
</dbReference>
<dbReference type="GO" id="GO:0009425">
    <property type="term" value="C:bacterial-type flagellum basal body"/>
    <property type="evidence" value="ECO:0007669"/>
    <property type="project" value="UniProtKB-SubCell"/>
</dbReference>
<comment type="subcellular location">
    <subcellularLocation>
        <location evidence="1 4">Bacterial flagellum basal body</location>
    </subcellularLocation>
</comment>
<feature type="domain" description="Flagellar hook protein FlgE/F/G-like D1" evidence="6">
    <location>
        <begin position="105"/>
        <end position="169"/>
    </location>
</feature>
<dbReference type="InterPro" id="IPR010930">
    <property type="entry name" value="Flg_bb/hook_C_dom"/>
</dbReference>
<keyword evidence="3 4" id="KW-0975">Bacterial flagellum</keyword>
<dbReference type="Pfam" id="PF06429">
    <property type="entry name" value="Flg_bbr_C"/>
    <property type="match status" value="1"/>
</dbReference>
<dbReference type="Pfam" id="PF22692">
    <property type="entry name" value="LlgE_F_G_D1"/>
    <property type="match status" value="1"/>
</dbReference>
<dbReference type="NCBIfam" id="TIGR03506">
    <property type="entry name" value="FlgEFG_subfam"/>
    <property type="match status" value="1"/>
</dbReference>
<proteinExistence type="inferred from homology"/>
<name>A0A290Q762_9BACT</name>
<evidence type="ECO:0000259" key="5">
    <source>
        <dbReference type="Pfam" id="PF06429"/>
    </source>
</evidence>
<evidence type="ECO:0000256" key="4">
    <source>
        <dbReference type="RuleBase" id="RU362116"/>
    </source>
</evidence>
<evidence type="ECO:0000259" key="6">
    <source>
        <dbReference type="Pfam" id="PF22692"/>
    </source>
</evidence>
<dbReference type="PANTHER" id="PTHR30435">
    <property type="entry name" value="FLAGELLAR PROTEIN"/>
    <property type="match status" value="1"/>
</dbReference>
<feature type="domain" description="Flagellar basal-body/hook protein C-terminal" evidence="5">
    <location>
        <begin position="217"/>
        <end position="259"/>
    </location>
</feature>
<protein>
    <submittedName>
        <fullName evidence="7">Uncharacterized protein</fullName>
    </submittedName>
</protein>
<evidence type="ECO:0000256" key="1">
    <source>
        <dbReference type="ARBA" id="ARBA00004117"/>
    </source>
</evidence>
<reference evidence="7 8" key="1">
    <citation type="submission" date="2017-09" db="EMBL/GenBank/DDBJ databases">
        <title>Complete genome sequence of Verrucomicrobial strain HZ-65, isolated from freshwater.</title>
        <authorList>
            <person name="Choi A."/>
        </authorList>
    </citation>
    <scope>NUCLEOTIDE SEQUENCE [LARGE SCALE GENOMIC DNA]</scope>
    <source>
        <strain evidence="7 8">HZ-65</strain>
    </source>
</reference>
<dbReference type="InterPro" id="IPR053967">
    <property type="entry name" value="LlgE_F_G-like_D1"/>
</dbReference>